<protein>
    <submittedName>
        <fullName evidence="1">Uncharacterized protein</fullName>
    </submittedName>
</protein>
<dbReference type="EMBL" id="SMBZ01000043">
    <property type="protein sequence ID" value="TCV09391.1"/>
    <property type="molecule type" value="Genomic_DNA"/>
</dbReference>
<evidence type="ECO:0000313" key="2">
    <source>
        <dbReference type="Proteomes" id="UP000295197"/>
    </source>
</evidence>
<keyword evidence="2" id="KW-1185">Reference proteome</keyword>
<gene>
    <name evidence="1" type="ORF">EDC17_104327</name>
</gene>
<sequence>MKSHQLHAASLTDDSIFLFPSNVVYAIVLSI</sequence>
<reference evidence="1 2" key="1">
    <citation type="submission" date="2019-03" db="EMBL/GenBank/DDBJ databases">
        <title>Genomic Encyclopedia of Type Strains, Phase IV (KMG-IV): sequencing the most valuable type-strain genomes for metagenomic binning, comparative biology and taxonomic classification.</title>
        <authorList>
            <person name="Goeker M."/>
        </authorList>
    </citation>
    <scope>NUCLEOTIDE SEQUENCE [LARGE SCALE GENOMIC DNA]</scope>
    <source>
        <strain evidence="1 2">DSM 22362</strain>
    </source>
</reference>
<dbReference type="Proteomes" id="UP000295197">
    <property type="component" value="Unassembled WGS sequence"/>
</dbReference>
<name>A0A4R3VU07_9SPHI</name>
<comment type="caution">
    <text evidence="1">The sequence shown here is derived from an EMBL/GenBank/DDBJ whole genome shotgun (WGS) entry which is preliminary data.</text>
</comment>
<organism evidence="1 2">
    <name type="scientific">Sphingobacterium alimentarium</name>
    <dbReference type="NCBI Taxonomy" id="797292"/>
    <lineage>
        <taxon>Bacteria</taxon>
        <taxon>Pseudomonadati</taxon>
        <taxon>Bacteroidota</taxon>
        <taxon>Sphingobacteriia</taxon>
        <taxon>Sphingobacteriales</taxon>
        <taxon>Sphingobacteriaceae</taxon>
        <taxon>Sphingobacterium</taxon>
    </lineage>
</organism>
<dbReference type="AlphaFoldDB" id="A0A4R3VU07"/>
<evidence type="ECO:0000313" key="1">
    <source>
        <dbReference type="EMBL" id="TCV09391.1"/>
    </source>
</evidence>
<accession>A0A4R3VU07</accession>
<proteinExistence type="predicted"/>